<keyword evidence="3" id="KW-1185">Reference proteome</keyword>
<dbReference type="GO" id="GO:0004222">
    <property type="term" value="F:metalloendopeptidase activity"/>
    <property type="evidence" value="ECO:0007669"/>
    <property type="project" value="InterPro"/>
</dbReference>
<dbReference type="SUPFAM" id="SSF55486">
    <property type="entry name" value="Metalloproteases ('zincins'), catalytic domain"/>
    <property type="match status" value="1"/>
</dbReference>
<comment type="caution">
    <text evidence="2">The sequence shown here is derived from an EMBL/GenBank/DDBJ whole genome shotgun (WGS) entry which is preliminary data.</text>
</comment>
<evidence type="ECO:0000313" key="3">
    <source>
        <dbReference type="Proteomes" id="UP001176961"/>
    </source>
</evidence>
<name>A0AA36H2Y5_CYLNA</name>
<dbReference type="InterPro" id="IPR042089">
    <property type="entry name" value="Peptidase_M13_dom_2"/>
</dbReference>
<evidence type="ECO:0000313" key="2">
    <source>
        <dbReference type="EMBL" id="CAJ0603058.1"/>
    </source>
</evidence>
<evidence type="ECO:0000256" key="1">
    <source>
        <dbReference type="SAM" id="Phobius"/>
    </source>
</evidence>
<feature type="transmembrane region" description="Helical" evidence="1">
    <location>
        <begin position="21"/>
        <end position="40"/>
    </location>
</feature>
<dbReference type="EMBL" id="CATQJL010000305">
    <property type="protein sequence ID" value="CAJ0603058.1"/>
    <property type="molecule type" value="Genomic_DNA"/>
</dbReference>
<keyword evidence="1" id="KW-1133">Transmembrane helix</keyword>
<sequence>MQICVLVRGRTLGRNGLMERGVHGSWFPALLVFIICGVTSQQFCDENNPRVGNTPDYNKLAQLLRERMDDEVHPCDDFYQFACGRFSRKATKEDDLRRKLKTAARETHKGFNMFLLAKELFNTQKLRSWEKVDFEESLLTMENVKFPKAFEIAQLCYKSCLQGNQQWEKIGGTFQFVLRKIRDFGRYPLIDDKYFDSGDSNYTMDLTDLLVYYNMNRTTTDYLVPSISFADVNTRLKFPTRTRANLFDGDISLVGLF</sequence>
<accession>A0AA36H2Y5</accession>
<dbReference type="PROSITE" id="PS51885">
    <property type="entry name" value="NEPRILYSIN"/>
    <property type="match status" value="1"/>
</dbReference>
<dbReference type="GO" id="GO:0016485">
    <property type="term" value="P:protein processing"/>
    <property type="evidence" value="ECO:0007669"/>
    <property type="project" value="TreeGrafter"/>
</dbReference>
<dbReference type="PANTHER" id="PTHR11733">
    <property type="entry name" value="ZINC METALLOPROTEASE FAMILY M13 NEPRILYSIN-RELATED"/>
    <property type="match status" value="1"/>
</dbReference>
<dbReference type="InterPro" id="IPR000718">
    <property type="entry name" value="Peptidase_M13"/>
</dbReference>
<dbReference type="PANTHER" id="PTHR11733:SF241">
    <property type="entry name" value="GH26575P-RELATED"/>
    <property type="match status" value="1"/>
</dbReference>
<keyword evidence="1" id="KW-0472">Membrane</keyword>
<organism evidence="2 3">
    <name type="scientific">Cylicocyclus nassatus</name>
    <name type="common">Nematode worm</name>
    <dbReference type="NCBI Taxonomy" id="53992"/>
    <lineage>
        <taxon>Eukaryota</taxon>
        <taxon>Metazoa</taxon>
        <taxon>Ecdysozoa</taxon>
        <taxon>Nematoda</taxon>
        <taxon>Chromadorea</taxon>
        <taxon>Rhabditida</taxon>
        <taxon>Rhabditina</taxon>
        <taxon>Rhabditomorpha</taxon>
        <taxon>Strongyloidea</taxon>
        <taxon>Strongylidae</taxon>
        <taxon>Cylicocyclus</taxon>
    </lineage>
</organism>
<dbReference type="AlphaFoldDB" id="A0AA36H2Y5"/>
<reference evidence="2" key="1">
    <citation type="submission" date="2023-07" db="EMBL/GenBank/DDBJ databases">
        <authorList>
            <consortium name="CYATHOMIX"/>
        </authorList>
    </citation>
    <scope>NUCLEOTIDE SEQUENCE</scope>
    <source>
        <strain evidence="2">N/A</strain>
    </source>
</reference>
<dbReference type="Proteomes" id="UP001176961">
    <property type="component" value="Unassembled WGS sequence"/>
</dbReference>
<keyword evidence="1" id="KW-0812">Transmembrane</keyword>
<proteinExistence type="predicted"/>
<dbReference type="InterPro" id="IPR024079">
    <property type="entry name" value="MetalloPept_cat_dom_sf"/>
</dbReference>
<dbReference type="GO" id="GO:0005886">
    <property type="term" value="C:plasma membrane"/>
    <property type="evidence" value="ECO:0007669"/>
    <property type="project" value="TreeGrafter"/>
</dbReference>
<gene>
    <name evidence="2" type="ORF">CYNAS_LOCUS15041</name>
</gene>
<dbReference type="Gene3D" id="3.40.390.10">
    <property type="entry name" value="Collagenase (Catalytic Domain)"/>
    <property type="match status" value="1"/>
</dbReference>
<dbReference type="Gene3D" id="1.10.1380.10">
    <property type="entry name" value="Neutral endopeptidase , domain2"/>
    <property type="match status" value="1"/>
</dbReference>
<evidence type="ECO:0008006" key="4">
    <source>
        <dbReference type="Google" id="ProtNLM"/>
    </source>
</evidence>
<protein>
    <recommendedName>
        <fullName evidence="4">Peptidase M13 N-terminal domain-containing protein</fullName>
    </recommendedName>
</protein>